<keyword evidence="1" id="KW-0812">Transmembrane</keyword>
<keyword evidence="2" id="KW-0670">Pyruvate</keyword>
<comment type="caution">
    <text evidence="2">The sequence shown here is derived from an EMBL/GenBank/DDBJ whole genome shotgun (WGS) entry which is preliminary data.</text>
</comment>
<keyword evidence="1" id="KW-1133">Transmembrane helix</keyword>
<reference evidence="2 3" key="1">
    <citation type="submission" date="2014-07" db="EMBL/GenBank/DDBJ databases">
        <authorList>
            <person name="McCorrison J."/>
            <person name="Sanka R."/>
            <person name="Torralba M."/>
            <person name="Gillis M."/>
            <person name="Haft D.H."/>
            <person name="Methe B."/>
            <person name="Sutton G."/>
            <person name="Nelson K.E."/>
        </authorList>
    </citation>
    <scope>NUCLEOTIDE SEQUENCE [LARGE SCALE GENOMIC DNA]</scope>
    <source>
        <strain evidence="2 3">DNF00666</strain>
    </source>
</reference>
<dbReference type="RefSeq" id="WP_036866047.1">
    <property type="nucleotide sequence ID" value="NZ_JRNS01000466.1"/>
</dbReference>
<protein>
    <submittedName>
        <fullName evidence="2">Pyruvate ferredoxin oxidoreductase</fullName>
    </submittedName>
</protein>
<dbReference type="EMBL" id="JRNS01000466">
    <property type="protein sequence ID" value="KGF44996.1"/>
    <property type="molecule type" value="Genomic_DNA"/>
</dbReference>
<name>A0A096AEN0_9BACT</name>
<organism evidence="2 3">
    <name type="scientific">Prevotella melaninogenica DNF00666</name>
    <dbReference type="NCBI Taxonomy" id="1401073"/>
    <lineage>
        <taxon>Bacteria</taxon>
        <taxon>Pseudomonadati</taxon>
        <taxon>Bacteroidota</taxon>
        <taxon>Bacteroidia</taxon>
        <taxon>Bacteroidales</taxon>
        <taxon>Prevotellaceae</taxon>
        <taxon>Prevotella</taxon>
    </lineage>
</organism>
<sequence>MDYKYIEQLLERYWRCETSLQEEEILRMFFSQEDIPAALLPYRSLFIYEQNEKEMDVLGDDFDKRVLGLIQEDEPVKARVITMRHRLMPLFKAAAVVAIFLTLGNAMQVAFSDGDVHQVSPNTAAVNKPQEGPSVAKADSVVSDTLQHKIQSPVSTITK</sequence>
<proteinExistence type="predicted"/>
<evidence type="ECO:0000313" key="3">
    <source>
        <dbReference type="Proteomes" id="UP000029578"/>
    </source>
</evidence>
<dbReference type="Proteomes" id="UP000029578">
    <property type="component" value="Unassembled WGS sequence"/>
</dbReference>
<gene>
    <name evidence="2" type="ORF">HMPREF0661_09975</name>
</gene>
<evidence type="ECO:0000256" key="1">
    <source>
        <dbReference type="SAM" id="Phobius"/>
    </source>
</evidence>
<keyword evidence="1" id="KW-0472">Membrane</keyword>
<accession>A0A096AEN0</accession>
<evidence type="ECO:0000313" key="2">
    <source>
        <dbReference type="EMBL" id="KGF44996.1"/>
    </source>
</evidence>
<dbReference type="AlphaFoldDB" id="A0A096AEN0"/>
<feature type="transmembrane region" description="Helical" evidence="1">
    <location>
        <begin position="90"/>
        <end position="111"/>
    </location>
</feature>